<organism evidence="1 2">
    <name type="scientific">Asparagus officinalis</name>
    <name type="common">Garden asparagus</name>
    <dbReference type="NCBI Taxonomy" id="4686"/>
    <lineage>
        <taxon>Eukaryota</taxon>
        <taxon>Viridiplantae</taxon>
        <taxon>Streptophyta</taxon>
        <taxon>Embryophyta</taxon>
        <taxon>Tracheophyta</taxon>
        <taxon>Spermatophyta</taxon>
        <taxon>Magnoliopsida</taxon>
        <taxon>Liliopsida</taxon>
        <taxon>Asparagales</taxon>
        <taxon>Asparagaceae</taxon>
        <taxon>Asparagoideae</taxon>
        <taxon>Asparagus</taxon>
    </lineage>
</organism>
<reference evidence="2" key="1">
    <citation type="journal article" date="2017" name="Nat. Commun.">
        <title>The asparagus genome sheds light on the origin and evolution of a young Y chromosome.</title>
        <authorList>
            <person name="Harkess A."/>
            <person name="Zhou J."/>
            <person name="Xu C."/>
            <person name="Bowers J.E."/>
            <person name="Van der Hulst R."/>
            <person name="Ayyampalayam S."/>
            <person name="Mercati F."/>
            <person name="Riccardi P."/>
            <person name="McKain M.R."/>
            <person name="Kakrana A."/>
            <person name="Tang H."/>
            <person name="Ray J."/>
            <person name="Groenendijk J."/>
            <person name="Arikit S."/>
            <person name="Mathioni S.M."/>
            <person name="Nakano M."/>
            <person name="Shan H."/>
            <person name="Telgmann-Rauber A."/>
            <person name="Kanno A."/>
            <person name="Yue Z."/>
            <person name="Chen H."/>
            <person name="Li W."/>
            <person name="Chen Y."/>
            <person name="Xu X."/>
            <person name="Zhang Y."/>
            <person name="Luo S."/>
            <person name="Chen H."/>
            <person name="Gao J."/>
            <person name="Mao Z."/>
            <person name="Pires J.C."/>
            <person name="Luo M."/>
            <person name="Kudrna D."/>
            <person name="Wing R.A."/>
            <person name="Meyers B.C."/>
            <person name="Yi K."/>
            <person name="Kong H."/>
            <person name="Lavrijsen P."/>
            <person name="Sunseri F."/>
            <person name="Falavigna A."/>
            <person name="Ye Y."/>
            <person name="Leebens-Mack J.H."/>
            <person name="Chen G."/>
        </authorList>
    </citation>
    <scope>NUCLEOTIDE SEQUENCE [LARGE SCALE GENOMIC DNA]</scope>
    <source>
        <strain evidence="2">cv. DH0086</strain>
    </source>
</reference>
<gene>
    <name evidence="1" type="ORF">A4U43_C01F23810</name>
</gene>
<name>A0A5P1FRX3_ASPOF</name>
<sequence length="117" mass="13505">MILAARDKPILTSMKIIRRLLIKKLIYRQQCIAEMQEMLVPMAKKIIGILKQQARGYQASFRADDKFQLSGFLCVHRVTAIIKKSLPIKNFVHEAYTKEMYVLAYGKLIAHISGIRQ</sequence>
<keyword evidence="2" id="KW-1185">Reference proteome</keyword>
<protein>
    <submittedName>
        <fullName evidence="1">Uncharacterized protein</fullName>
    </submittedName>
</protein>
<accession>A0A5P1FRX3</accession>
<dbReference type="Gramene" id="ONK80968">
    <property type="protein sequence ID" value="ONK80968"/>
    <property type="gene ID" value="A4U43_C01F23810"/>
</dbReference>
<evidence type="ECO:0000313" key="2">
    <source>
        <dbReference type="Proteomes" id="UP000243459"/>
    </source>
</evidence>
<evidence type="ECO:0000313" key="1">
    <source>
        <dbReference type="EMBL" id="ONK80968.1"/>
    </source>
</evidence>
<dbReference type="EMBL" id="CM007381">
    <property type="protein sequence ID" value="ONK80968.1"/>
    <property type="molecule type" value="Genomic_DNA"/>
</dbReference>
<proteinExistence type="predicted"/>
<dbReference type="Proteomes" id="UP000243459">
    <property type="component" value="Chromosome 1"/>
</dbReference>
<dbReference type="AlphaFoldDB" id="A0A5P1FRX3"/>